<feature type="signal peptide" evidence="2">
    <location>
        <begin position="1"/>
        <end position="15"/>
    </location>
</feature>
<name>F6EEB3_HOYSD</name>
<dbReference type="EMBL" id="CP002786">
    <property type="protein sequence ID" value="AEF38565.1"/>
    <property type="molecule type" value="Genomic_DNA"/>
</dbReference>
<dbReference type="STRING" id="443218.AS9A_0105"/>
<dbReference type="KEGG" id="asd:AS9A_0105"/>
<protein>
    <recommendedName>
        <fullName evidence="3">DUF732 domain-containing protein</fullName>
    </recommendedName>
</protein>
<evidence type="ECO:0000313" key="4">
    <source>
        <dbReference type="EMBL" id="AEF38565.1"/>
    </source>
</evidence>
<reference evidence="4 5" key="1">
    <citation type="journal article" date="2011" name="J. Bacteriol.">
        <title>Complete genome sequence of Amycolicicoccus subflavus DQS3-9A1T, an actinomycete isolated from crude oil-polluted soil.</title>
        <authorList>
            <person name="Cai M."/>
            <person name="Chen W.M."/>
            <person name="Nie Y."/>
            <person name="Chi C.Q."/>
            <person name="Wang Y.N."/>
            <person name="Tang Y.Q."/>
            <person name="Li G.Y."/>
            <person name="Wu X.L."/>
        </authorList>
    </citation>
    <scope>NUCLEOTIDE SEQUENCE [LARGE SCALE GENOMIC DNA]</scope>
    <source>
        <strain evidence="5">DSM 45089 / DQS3-9A1</strain>
    </source>
</reference>
<evidence type="ECO:0000256" key="1">
    <source>
        <dbReference type="SAM" id="MobiDB-lite"/>
    </source>
</evidence>
<dbReference type="InterPro" id="IPR007969">
    <property type="entry name" value="DUF732"/>
</dbReference>
<organism evidence="4 5">
    <name type="scientific">Hoyosella subflava (strain DSM 45089 / JCM 17490 / NBRC 109087 / DQS3-9A1)</name>
    <name type="common">Amycolicicoccus subflavus</name>
    <dbReference type="NCBI Taxonomy" id="443218"/>
    <lineage>
        <taxon>Bacteria</taxon>
        <taxon>Bacillati</taxon>
        <taxon>Actinomycetota</taxon>
        <taxon>Actinomycetes</taxon>
        <taxon>Mycobacteriales</taxon>
        <taxon>Hoyosellaceae</taxon>
        <taxon>Hoyosella</taxon>
    </lineage>
</organism>
<dbReference type="HOGENOM" id="CLU_124968_0_0_11"/>
<feature type="compositionally biased region" description="Basic and acidic residues" evidence="1">
    <location>
        <begin position="50"/>
        <end position="62"/>
    </location>
</feature>
<evidence type="ECO:0000259" key="3">
    <source>
        <dbReference type="Pfam" id="PF05305"/>
    </source>
</evidence>
<sequence>MLLAVLIATSGFTMACGNESVVSGTPDLGTTVTEAPSSEPKAEDDEDGDGDRNTERPEKTAEADPDTSDPEYPPLDERGTRYVKELRDSGASPYGSGQQAVGTAEYVCAAVRDGASREDMLVNVTAMVGLEMQLSGSDDTVDDVAQTYIEVAEQHYCGE</sequence>
<feature type="region of interest" description="Disordered" evidence="1">
    <location>
        <begin position="20"/>
        <end position="80"/>
    </location>
</feature>
<evidence type="ECO:0000313" key="5">
    <source>
        <dbReference type="Proteomes" id="UP000009235"/>
    </source>
</evidence>
<feature type="compositionally biased region" description="Polar residues" evidence="1">
    <location>
        <begin position="20"/>
        <end position="36"/>
    </location>
</feature>
<proteinExistence type="predicted"/>
<dbReference type="Proteomes" id="UP000009235">
    <property type="component" value="Chromosome"/>
</dbReference>
<feature type="chain" id="PRO_5039263689" description="DUF732 domain-containing protein" evidence="2">
    <location>
        <begin position="16"/>
        <end position="159"/>
    </location>
</feature>
<accession>F6EEB3</accession>
<keyword evidence="2" id="KW-0732">Signal</keyword>
<keyword evidence="5" id="KW-1185">Reference proteome</keyword>
<dbReference type="AlphaFoldDB" id="F6EEB3"/>
<feature type="domain" description="DUF732" evidence="3">
    <location>
        <begin position="81"/>
        <end position="158"/>
    </location>
</feature>
<evidence type="ECO:0000256" key="2">
    <source>
        <dbReference type="SAM" id="SignalP"/>
    </source>
</evidence>
<gene>
    <name evidence="4" type="ordered locus">AS9A_0105</name>
</gene>
<dbReference type="Pfam" id="PF05305">
    <property type="entry name" value="DUF732"/>
    <property type="match status" value="1"/>
</dbReference>